<organism evidence="4 5">
    <name type="scientific">Brassica napus</name>
    <name type="common">Rape</name>
    <dbReference type="NCBI Taxonomy" id="3708"/>
    <lineage>
        <taxon>Eukaryota</taxon>
        <taxon>Viridiplantae</taxon>
        <taxon>Streptophyta</taxon>
        <taxon>Embryophyta</taxon>
        <taxon>Tracheophyta</taxon>
        <taxon>Spermatophyta</taxon>
        <taxon>Magnoliopsida</taxon>
        <taxon>eudicotyledons</taxon>
        <taxon>Gunneridae</taxon>
        <taxon>Pentapetalae</taxon>
        <taxon>rosids</taxon>
        <taxon>malvids</taxon>
        <taxon>Brassicales</taxon>
        <taxon>Brassicaceae</taxon>
        <taxon>Brassiceae</taxon>
        <taxon>Brassica</taxon>
    </lineage>
</organism>
<keyword evidence="5" id="KW-1185">Reference proteome</keyword>
<dbReference type="EMBL" id="JAGKQM010002057">
    <property type="protein sequence ID" value="KAH0850492.1"/>
    <property type="molecule type" value="Genomic_DNA"/>
</dbReference>
<feature type="compositionally biased region" description="Basic and acidic residues" evidence="2">
    <location>
        <begin position="343"/>
        <end position="363"/>
    </location>
</feature>
<feature type="compositionally biased region" description="Basic and acidic residues" evidence="2">
    <location>
        <begin position="389"/>
        <end position="403"/>
    </location>
</feature>
<gene>
    <name evidence="4" type="ORF">HID58_091233</name>
</gene>
<reference evidence="4 5" key="1">
    <citation type="submission" date="2021-05" db="EMBL/GenBank/DDBJ databases">
        <title>Genome Assembly of Synthetic Allotetraploid Brassica napus Reveals Homoeologous Exchanges between Subgenomes.</title>
        <authorList>
            <person name="Davis J.T."/>
        </authorList>
    </citation>
    <scope>NUCLEOTIDE SEQUENCE [LARGE SCALE GENOMIC DNA]</scope>
    <source>
        <strain evidence="5">cv. Da-Ae</strain>
        <tissue evidence="4">Seedling</tissue>
    </source>
</reference>
<feature type="compositionally biased region" description="Basic and acidic residues" evidence="2">
    <location>
        <begin position="270"/>
        <end position="283"/>
    </location>
</feature>
<feature type="region of interest" description="Disordered" evidence="2">
    <location>
        <begin position="99"/>
        <end position="151"/>
    </location>
</feature>
<dbReference type="Proteomes" id="UP000824890">
    <property type="component" value="Unassembled WGS sequence"/>
</dbReference>
<dbReference type="PANTHER" id="PTHR45966">
    <property type="entry name" value="GDSL-LIKE LIPASE/ACYLHYDROLASE"/>
    <property type="match status" value="1"/>
</dbReference>
<evidence type="ECO:0000313" key="4">
    <source>
        <dbReference type="EMBL" id="KAH0850492.1"/>
    </source>
</evidence>
<feature type="region of interest" description="Disordered" evidence="2">
    <location>
        <begin position="495"/>
        <end position="604"/>
    </location>
</feature>
<feature type="region of interest" description="Disordered" evidence="2">
    <location>
        <begin position="270"/>
        <end position="421"/>
    </location>
</feature>
<feature type="compositionally biased region" description="Basic and acidic residues" evidence="2">
    <location>
        <begin position="303"/>
        <end position="335"/>
    </location>
</feature>
<keyword evidence="1 3" id="KW-0732">Signal</keyword>
<dbReference type="InterPro" id="IPR036514">
    <property type="entry name" value="SGNH_hydro_sf"/>
</dbReference>
<accession>A0ABQ7X3I7</accession>
<dbReference type="PANTHER" id="PTHR45966:SF16">
    <property type="entry name" value="(RAPE) HYPOTHETICAL PROTEIN"/>
    <property type="match status" value="1"/>
</dbReference>
<name>A0ABQ7X3I7_BRANA</name>
<feature type="compositionally biased region" description="Basic residues" evidence="2">
    <location>
        <begin position="103"/>
        <end position="117"/>
    </location>
</feature>
<evidence type="ECO:0000256" key="2">
    <source>
        <dbReference type="SAM" id="MobiDB-lite"/>
    </source>
</evidence>
<evidence type="ECO:0000256" key="3">
    <source>
        <dbReference type="SAM" id="SignalP"/>
    </source>
</evidence>
<feature type="signal peptide" evidence="3">
    <location>
        <begin position="1"/>
        <end position="25"/>
    </location>
</feature>
<evidence type="ECO:0000256" key="1">
    <source>
        <dbReference type="ARBA" id="ARBA00022729"/>
    </source>
</evidence>
<evidence type="ECO:0000313" key="5">
    <source>
        <dbReference type="Proteomes" id="UP000824890"/>
    </source>
</evidence>
<dbReference type="Gene3D" id="3.40.50.1110">
    <property type="entry name" value="SGNH hydrolase"/>
    <property type="match status" value="1"/>
</dbReference>
<feature type="compositionally biased region" description="Acidic residues" evidence="2">
    <location>
        <begin position="379"/>
        <end position="388"/>
    </location>
</feature>
<dbReference type="InterPro" id="IPR044552">
    <property type="entry name" value="GLIP1-5/GLL25"/>
</dbReference>
<sequence length="604" mass="68856">MEKCRLVSIILFVHTIILSISSINCTENNGKLVTNQAALFVFGDSLFDPGNNNYINITNRANFFPYGQTFFKFPTGRVSDGRLIPDFIDAPLTPIGIKIMTGRGKRGGKRQNKKKNNSTREKVQEHNPAPIAEEFSGGNETQTDHHSATSQEKPIFWQELYELDVAAREFTKKKDKKKVNEEVSSSSHGLEDLLKGFEERLMTSLSEVNLKVETMDKRLGVMEKSQVVLKRRAKRMKAMEKRLDGVEYCQRYLKKKASKQKTMEEKLDGIEKEMKRNENREDFMYQNMGYERSYDRNEEEQMQSDKGEDGKESEEAAMEEDKGYEQEKEPEKDEKESEEAAMEEDKGSEQEKEPEKDEKKSEETTMEEQTESQLNHDNEIEEEVETENSPEKLEKEAAKEPKETPTPPRGRTKAAARRSSENWIPRKRFVLSWDEEADKYTEEEKQQHWILSLCKSNDGAPAVDEGAPAVDEPAEIVSAVDETTEGALVVDEEAPAVDEPVERVSESEEAAAVNETDERVPVVDEGAPAVDEMNEGAPARIGVKHRPKAIAVRNRPRKSTDPKKFTTPEQTTRTRARSRWVSSPFTEADTDEIEGRKKKPRTEA</sequence>
<feature type="chain" id="PRO_5046423131" evidence="3">
    <location>
        <begin position="26"/>
        <end position="604"/>
    </location>
</feature>
<proteinExistence type="predicted"/>
<comment type="caution">
    <text evidence="4">The sequence shown here is derived from an EMBL/GenBank/DDBJ whole genome shotgun (WGS) entry which is preliminary data.</text>
</comment>
<protein>
    <submittedName>
        <fullName evidence="4">Uncharacterized protein</fullName>
    </submittedName>
</protein>